<reference evidence="1 2" key="1">
    <citation type="submission" date="2019-12" db="EMBL/GenBank/DDBJ databases">
        <title>Genomic-based taxomic classification of the family Erythrobacteraceae.</title>
        <authorList>
            <person name="Xu L."/>
        </authorList>
    </citation>
    <scope>NUCLEOTIDE SEQUENCE [LARGE SCALE GENOMIC DNA]</scope>
    <source>
        <strain evidence="1 2">DSM 16225</strain>
    </source>
</reference>
<dbReference type="AlphaFoldDB" id="A0A844XX09"/>
<evidence type="ECO:0008006" key="3">
    <source>
        <dbReference type="Google" id="ProtNLM"/>
    </source>
</evidence>
<dbReference type="EMBL" id="WTYF01000004">
    <property type="protein sequence ID" value="MXO50391.1"/>
    <property type="molecule type" value="Genomic_DNA"/>
</dbReference>
<sequence length="118" mass="12352">MHRLLCLTPLLLASACSGEPEASPQVADQGGEPVECALDGAETFAPVCSLLPSADAESLARVIQHPDGGFRVFEYGETNSGLLARDGADSSIETVDGDKVIVSIGNDRYRFDMPVAGD</sequence>
<gene>
    <name evidence="1" type="ORF">GRI42_03620</name>
</gene>
<dbReference type="Proteomes" id="UP000444185">
    <property type="component" value="Unassembled WGS sequence"/>
</dbReference>
<organism evidence="1 2">
    <name type="scientific">Qipengyuania gaetbuli</name>
    <dbReference type="NCBI Taxonomy" id="266952"/>
    <lineage>
        <taxon>Bacteria</taxon>
        <taxon>Pseudomonadati</taxon>
        <taxon>Pseudomonadota</taxon>
        <taxon>Alphaproteobacteria</taxon>
        <taxon>Sphingomonadales</taxon>
        <taxon>Erythrobacteraceae</taxon>
        <taxon>Qipengyuania</taxon>
    </lineage>
</organism>
<name>A0A844XX09_9SPHN</name>
<evidence type="ECO:0000313" key="2">
    <source>
        <dbReference type="Proteomes" id="UP000444185"/>
    </source>
</evidence>
<protein>
    <recommendedName>
        <fullName evidence="3">Lipoprotein</fullName>
    </recommendedName>
</protein>
<proteinExistence type="predicted"/>
<comment type="caution">
    <text evidence="1">The sequence shown here is derived from an EMBL/GenBank/DDBJ whole genome shotgun (WGS) entry which is preliminary data.</text>
</comment>
<accession>A0A844XX09</accession>
<dbReference type="OrthoDB" id="5402191at2"/>
<evidence type="ECO:0000313" key="1">
    <source>
        <dbReference type="EMBL" id="MXO50391.1"/>
    </source>
</evidence>
<dbReference type="RefSeq" id="WP_160606992.1">
    <property type="nucleotide sequence ID" value="NZ_WTYF01000004.1"/>
</dbReference>
<keyword evidence="2" id="KW-1185">Reference proteome</keyword>
<dbReference type="PROSITE" id="PS51257">
    <property type="entry name" value="PROKAR_LIPOPROTEIN"/>
    <property type="match status" value="1"/>
</dbReference>